<reference evidence="1 2" key="1">
    <citation type="submission" date="2021-06" db="EMBL/GenBank/DDBJ databases">
        <title>Caerostris darwini draft genome.</title>
        <authorList>
            <person name="Kono N."/>
            <person name="Arakawa K."/>
        </authorList>
    </citation>
    <scope>NUCLEOTIDE SEQUENCE [LARGE SCALE GENOMIC DNA]</scope>
</reference>
<comment type="caution">
    <text evidence="1">The sequence shown here is derived from an EMBL/GenBank/DDBJ whole genome shotgun (WGS) entry which is preliminary data.</text>
</comment>
<evidence type="ECO:0000313" key="1">
    <source>
        <dbReference type="EMBL" id="GIY07075.1"/>
    </source>
</evidence>
<gene>
    <name evidence="1" type="ORF">CDAR_365411</name>
</gene>
<keyword evidence="2" id="KW-1185">Reference proteome</keyword>
<evidence type="ECO:0000313" key="2">
    <source>
        <dbReference type="Proteomes" id="UP001054837"/>
    </source>
</evidence>
<dbReference type="EMBL" id="BPLQ01004299">
    <property type="protein sequence ID" value="GIY07075.1"/>
    <property type="molecule type" value="Genomic_DNA"/>
</dbReference>
<protein>
    <submittedName>
        <fullName evidence="1">Uncharacterized protein</fullName>
    </submittedName>
</protein>
<accession>A0AAV4QD85</accession>
<dbReference type="Proteomes" id="UP001054837">
    <property type="component" value="Unassembled WGS sequence"/>
</dbReference>
<name>A0AAV4QD85_9ARAC</name>
<proteinExistence type="predicted"/>
<organism evidence="1 2">
    <name type="scientific">Caerostris darwini</name>
    <dbReference type="NCBI Taxonomy" id="1538125"/>
    <lineage>
        <taxon>Eukaryota</taxon>
        <taxon>Metazoa</taxon>
        <taxon>Ecdysozoa</taxon>
        <taxon>Arthropoda</taxon>
        <taxon>Chelicerata</taxon>
        <taxon>Arachnida</taxon>
        <taxon>Araneae</taxon>
        <taxon>Araneomorphae</taxon>
        <taxon>Entelegynae</taxon>
        <taxon>Araneoidea</taxon>
        <taxon>Araneidae</taxon>
        <taxon>Caerostris</taxon>
    </lineage>
</organism>
<dbReference type="AlphaFoldDB" id="A0AAV4QD85"/>
<sequence length="93" mass="10574">MGLCSGNSRCYCLISHDLVVKTSTFQQLLGEACSELQLVHIIKFFLSFIKREALSVSTCKPTIGCMDDYQPLRCPYHLESTYYTRGSRRSAKQ</sequence>